<dbReference type="InterPro" id="IPR038765">
    <property type="entry name" value="Papain-like_cys_pep_sf"/>
</dbReference>
<name>A0A3Q3BQU0_KRYMA</name>
<dbReference type="InterPro" id="IPR050185">
    <property type="entry name" value="Ub_carboxyl-term_hydrolase"/>
</dbReference>
<proteinExistence type="predicted"/>
<reference evidence="6" key="1">
    <citation type="submission" date="2025-08" db="UniProtKB">
        <authorList>
            <consortium name="Ensembl"/>
        </authorList>
    </citation>
    <scope>IDENTIFICATION</scope>
</reference>
<dbReference type="GeneTree" id="ENSGT00940000160485"/>
<dbReference type="GO" id="GO:0005634">
    <property type="term" value="C:nucleus"/>
    <property type="evidence" value="ECO:0007669"/>
    <property type="project" value="TreeGrafter"/>
</dbReference>
<dbReference type="InterPro" id="IPR028889">
    <property type="entry name" value="USP"/>
</dbReference>
<dbReference type="STRING" id="37003.ENSKMAP00000028919"/>
<sequence length="371" mass="42535">CILDRDDIFVYELSVQDEDSVLLALYLREHSQYRDYGSGSSSYGTTLFGHPLLLNVSRSSCSGEELYRFNLLLLLCRRYVRPPDPSEELEEEEEDDDEEELETAGPSPPEPCCSDTSPNSRTDAMAEAEPKSEPDANHTPSPLDQGDVTISNGSLNQTKPACGIDTAAAATPYVAIDWDPDMKKRFYNENEAEVRSRNDFRWRLFMEVPQQQTTVQLQECIELFTTRETLEEENPWYCPVCKKHQLATKKLDLWSLPEVLIIHLKRFSYTKFTREKLDTIVDFPLRDLDFSSFLLRKNLSSEEPPSRYDLIAVSNHYGGLRDGHYTSYAQNKDNGQWYYFDDSKVTFASEEQIVVSDTHTCNLLSPPTLNL</sequence>
<evidence type="ECO:0000256" key="3">
    <source>
        <dbReference type="ARBA" id="ARBA00022801"/>
    </source>
</evidence>
<keyword evidence="7" id="KW-1185">Reference proteome</keyword>
<organism evidence="6 7">
    <name type="scientific">Kryptolebias marmoratus</name>
    <name type="common">Mangrove killifish</name>
    <name type="synonym">Rivulus marmoratus</name>
    <dbReference type="NCBI Taxonomy" id="37003"/>
    <lineage>
        <taxon>Eukaryota</taxon>
        <taxon>Metazoa</taxon>
        <taxon>Chordata</taxon>
        <taxon>Craniata</taxon>
        <taxon>Vertebrata</taxon>
        <taxon>Euteleostomi</taxon>
        <taxon>Actinopterygii</taxon>
        <taxon>Neopterygii</taxon>
        <taxon>Teleostei</taxon>
        <taxon>Neoteleostei</taxon>
        <taxon>Acanthomorphata</taxon>
        <taxon>Ovalentaria</taxon>
        <taxon>Atherinomorphae</taxon>
        <taxon>Cyprinodontiformes</taxon>
        <taxon>Rivulidae</taxon>
        <taxon>Kryptolebias</taxon>
    </lineage>
</organism>
<dbReference type="Ensembl" id="ENSKMAT00000029282.1">
    <property type="protein sequence ID" value="ENSKMAP00000028919.1"/>
    <property type="gene ID" value="ENSKMAG00000021438.1"/>
</dbReference>
<dbReference type="InterPro" id="IPR001394">
    <property type="entry name" value="Peptidase_C19_UCH"/>
</dbReference>
<feature type="domain" description="USP" evidence="5">
    <location>
        <begin position="1"/>
        <end position="366"/>
    </location>
</feature>
<dbReference type="PROSITE" id="PS00973">
    <property type="entry name" value="USP_2"/>
    <property type="match status" value="1"/>
</dbReference>
<evidence type="ECO:0000313" key="7">
    <source>
        <dbReference type="Proteomes" id="UP000264800"/>
    </source>
</evidence>
<dbReference type="Gene3D" id="3.90.70.10">
    <property type="entry name" value="Cysteine proteinases"/>
    <property type="match status" value="1"/>
</dbReference>
<dbReference type="PANTHER" id="PTHR21646">
    <property type="entry name" value="UBIQUITIN CARBOXYL-TERMINAL HYDROLASE"/>
    <property type="match status" value="1"/>
</dbReference>
<feature type="region of interest" description="Disordered" evidence="4">
    <location>
        <begin position="84"/>
        <end position="154"/>
    </location>
</feature>
<evidence type="ECO:0000256" key="1">
    <source>
        <dbReference type="ARBA" id="ARBA00000707"/>
    </source>
</evidence>
<dbReference type="InterPro" id="IPR018200">
    <property type="entry name" value="USP_CS"/>
</dbReference>
<evidence type="ECO:0000256" key="2">
    <source>
        <dbReference type="ARBA" id="ARBA00012759"/>
    </source>
</evidence>
<evidence type="ECO:0000259" key="5">
    <source>
        <dbReference type="PROSITE" id="PS50235"/>
    </source>
</evidence>
<keyword evidence="3" id="KW-0378">Hydrolase</keyword>
<reference evidence="6" key="2">
    <citation type="submission" date="2025-09" db="UniProtKB">
        <authorList>
            <consortium name="Ensembl"/>
        </authorList>
    </citation>
    <scope>IDENTIFICATION</scope>
</reference>
<dbReference type="Pfam" id="PF00443">
    <property type="entry name" value="UCH"/>
    <property type="match status" value="1"/>
</dbReference>
<protein>
    <recommendedName>
        <fullName evidence="2">ubiquitinyl hydrolase 1</fullName>
        <ecNumber evidence="2">3.4.19.12</ecNumber>
    </recommendedName>
</protein>
<comment type="catalytic activity">
    <reaction evidence="1">
        <text>Thiol-dependent hydrolysis of ester, thioester, amide, peptide and isopeptide bonds formed by the C-terminal Gly of ubiquitin (a 76-residue protein attached to proteins as an intracellular targeting signal).</text>
        <dbReference type="EC" id="3.4.19.12"/>
    </reaction>
</comment>
<dbReference type="PROSITE" id="PS50235">
    <property type="entry name" value="USP_3"/>
    <property type="match status" value="1"/>
</dbReference>
<feature type="compositionally biased region" description="Acidic residues" evidence="4">
    <location>
        <begin position="85"/>
        <end position="102"/>
    </location>
</feature>
<dbReference type="AlphaFoldDB" id="A0A3Q3BQU0"/>
<dbReference type="GO" id="GO:0016579">
    <property type="term" value="P:protein deubiquitination"/>
    <property type="evidence" value="ECO:0007669"/>
    <property type="project" value="InterPro"/>
</dbReference>
<dbReference type="SUPFAM" id="SSF54001">
    <property type="entry name" value="Cysteine proteinases"/>
    <property type="match status" value="1"/>
</dbReference>
<dbReference type="GO" id="GO:0004843">
    <property type="term" value="F:cysteine-type deubiquitinase activity"/>
    <property type="evidence" value="ECO:0007669"/>
    <property type="project" value="UniProtKB-EC"/>
</dbReference>
<dbReference type="CDD" id="cd02674">
    <property type="entry name" value="Peptidase_C19R"/>
    <property type="match status" value="1"/>
</dbReference>
<evidence type="ECO:0000313" key="6">
    <source>
        <dbReference type="Ensembl" id="ENSKMAP00000028919.1"/>
    </source>
</evidence>
<dbReference type="PANTHER" id="PTHR21646:SF29">
    <property type="entry name" value="UBIQUITIN CARBOXYL-TERMINAL HYDROLASE 11"/>
    <property type="match status" value="1"/>
</dbReference>
<evidence type="ECO:0000256" key="4">
    <source>
        <dbReference type="SAM" id="MobiDB-lite"/>
    </source>
</evidence>
<accession>A0A3Q3BQU0</accession>
<dbReference type="EC" id="3.4.19.12" evidence="2"/>
<feature type="compositionally biased region" description="Polar residues" evidence="4">
    <location>
        <begin position="138"/>
        <end position="154"/>
    </location>
</feature>
<dbReference type="Proteomes" id="UP000264800">
    <property type="component" value="Unplaced"/>
</dbReference>